<dbReference type="RefSeq" id="WP_273939124.1">
    <property type="nucleotide sequence ID" value="NZ_CP097263.1"/>
</dbReference>
<dbReference type="Proteomes" id="UP001589810">
    <property type="component" value="Unassembled WGS sequence"/>
</dbReference>
<feature type="transmembrane region" description="Helical" evidence="7">
    <location>
        <begin position="21"/>
        <end position="39"/>
    </location>
</feature>
<evidence type="ECO:0000256" key="7">
    <source>
        <dbReference type="SAM" id="Phobius"/>
    </source>
</evidence>
<keyword evidence="3 7" id="KW-0812">Transmembrane</keyword>
<dbReference type="EMBL" id="JBHLUD010000001">
    <property type="protein sequence ID" value="MFC0540350.1"/>
    <property type="molecule type" value="Genomic_DNA"/>
</dbReference>
<evidence type="ECO:0000256" key="6">
    <source>
        <dbReference type="SAM" id="MobiDB-lite"/>
    </source>
</evidence>
<dbReference type="PANTHER" id="PTHR23513">
    <property type="entry name" value="INTEGRAL MEMBRANE EFFLUX PROTEIN-RELATED"/>
    <property type="match status" value="1"/>
</dbReference>
<keyword evidence="9" id="KW-1185">Reference proteome</keyword>
<dbReference type="Gene3D" id="1.20.1250.20">
    <property type="entry name" value="MFS general substrate transporter like domains"/>
    <property type="match status" value="1"/>
</dbReference>
<protein>
    <submittedName>
        <fullName evidence="8">MFS transporter</fullName>
    </submittedName>
</protein>
<sequence>MDLGAGFRRLWWASATSDAGSAIGYGALPLVAVLILHASPAEVSLLAAVSALAGALIAVPSGAAVEFRRKRPVMVAADIVRFAALTSVAVTTALHVVTMAQLYAVSVIQTAALVTFQAASGAHLRSLVPTENRAATPASHALGHLGEFRPRATSSVVTLGGQARGRNSPARERDSRGSRKRHHQPERPRAARRSSPAGATCWAIGR</sequence>
<keyword evidence="2" id="KW-1003">Cell membrane</keyword>
<evidence type="ECO:0000256" key="3">
    <source>
        <dbReference type="ARBA" id="ARBA00022692"/>
    </source>
</evidence>
<comment type="subcellular location">
    <subcellularLocation>
        <location evidence="1">Cell membrane</location>
        <topology evidence="1">Multi-pass membrane protein</topology>
    </subcellularLocation>
</comment>
<keyword evidence="4 7" id="KW-1133">Transmembrane helix</keyword>
<reference evidence="8 9" key="1">
    <citation type="submission" date="2024-09" db="EMBL/GenBank/DDBJ databases">
        <authorList>
            <person name="Sun Q."/>
            <person name="Mori K."/>
        </authorList>
    </citation>
    <scope>NUCLEOTIDE SEQUENCE [LARGE SCALE GENOMIC DNA]</scope>
    <source>
        <strain evidence="8 9">TBRC 1432</strain>
    </source>
</reference>
<gene>
    <name evidence="8" type="ORF">ACFFH7_02605</name>
</gene>
<proteinExistence type="predicted"/>
<evidence type="ECO:0000256" key="5">
    <source>
        <dbReference type="ARBA" id="ARBA00023136"/>
    </source>
</evidence>
<comment type="caution">
    <text evidence="8">The sequence shown here is derived from an EMBL/GenBank/DDBJ whole genome shotgun (WGS) entry which is preliminary data.</text>
</comment>
<evidence type="ECO:0000313" key="8">
    <source>
        <dbReference type="EMBL" id="MFC0540350.1"/>
    </source>
</evidence>
<organism evidence="8 9">
    <name type="scientific">Kutzneria chonburiensis</name>
    <dbReference type="NCBI Taxonomy" id="1483604"/>
    <lineage>
        <taxon>Bacteria</taxon>
        <taxon>Bacillati</taxon>
        <taxon>Actinomycetota</taxon>
        <taxon>Actinomycetes</taxon>
        <taxon>Pseudonocardiales</taxon>
        <taxon>Pseudonocardiaceae</taxon>
        <taxon>Kutzneria</taxon>
    </lineage>
</organism>
<evidence type="ECO:0000256" key="2">
    <source>
        <dbReference type="ARBA" id="ARBA00022475"/>
    </source>
</evidence>
<dbReference type="InterPro" id="IPR036259">
    <property type="entry name" value="MFS_trans_sf"/>
</dbReference>
<feature type="transmembrane region" description="Helical" evidence="7">
    <location>
        <begin position="45"/>
        <end position="67"/>
    </location>
</feature>
<accession>A0ABV6MJ89</accession>
<feature type="region of interest" description="Disordered" evidence="6">
    <location>
        <begin position="156"/>
        <end position="206"/>
    </location>
</feature>
<dbReference type="SUPFAM" id="SSF103473">
    <property type="entry name" value="MFS general substrate transporter"/>
    <property type="match status" value="1"/>
</dbReference>
<evidence type="ECO:0000256" key="1">
    <source>
        <dbReference type="ARBA" id="ARBA00004651"/>
    </source>
</evidence>
<evidence type="ECO:0000313" key="9">
    <source>
        <dbReference type="Proteomes" id="UP001589810"/>
    </source>
</evidence>
<dbReference type="PANTHER" id="PTHR23513:SF6">
    <property type="entry name" value="MAJOR FACILITATOR SUPERFAMILY ASSOCIATED DOMAIN-CONTAINING PROTEIN"/>
    <property type="match status" value="1"/>
</dbReference>
<keyword evidence="5 7" id="KW-0472">Membrane</keyword>
<evidence type="ECO:0000256" key="4">
    <source>
        <dbReference type="ARBA" id="ARBA00022989"/>
    </source>
</evidence>
<name>A0ABV6MJ89_9PSEU</name>
<feature type="transmembrane region" description="Helical" evidence="7">
    <location>
        <begin position="79"/>
        <end position="97"/>
    </location>
</feature>